<proteinExistence type="predicted"/>
<protein>
    <recommendedName>
        <fullName evidence="3">RAP domain-containing protein</fullName>
    </recommendedName>
</protein>
<dbReference type="InterPro" id="IPR013584">
    <property type="entry name" value="RAP"/>
</dbReference>
<dbReference type="GO" id="GO:0003723">
    <property type="term" value="F:RNA binding"/>
    <property type="evidence" value="ECO:0007669"/>
    <property type="project" value="TreeGrafter"/>
</dbReference>
<dbReference type="SMART" id="SM00952">
    <property type="entry name" value="RAP"/>
    <property type="match status" value="1"/>
</dbReference>
<dbReference type="InterPro" id="IPR010622">
    <property type="entry name" value="FAST_Leu-rich"/>
</dbReference>
<dbReference type="AlphaFoldDB" id="A0A3Q3QLP3"/>
<evidence type="ECO:0000259" key="3">
    <source>
        <dbReference type="SMART" id="SM00952"/>
    </source>
</evidence>
<name>A0A3Q3QLP3_MONAL</name>
<dbReference type="GO" id="GO:0035770">
    <property type="term" value="C:ribonucleoprotein granule"/>
    <property type="evidence" value="ECO:0007669"/>
    <property type="project" value="TreeGrafter"/>
</dbReference>
<reference evidence="4" key="1">
    <citation type="submission" date="2025-08" db="UniProtKB">
        <authorList>
            <consortium name="Ensembl"/>
        </authorList>
    </citation>
    <scope>IDENTIFICATION</scope>
</reference>
<evidence type="ECO:0000256" key="1">
    <source>
        <dbReference type="ARBA" id="ARBA00004173"/>
    </source>
</evidence>
<evidence type="ECO:0000313" key="5">
    <source>
        <dbReference type="Proteomes" id="UP000261600"/>
    </source>
</evidence>
<dbReference type="GO" id="GO:0005759">
    <property type="term" value="C:mitochondrial matrix"/>
    <property type="evidence" value="ECO:0007669"/>
    <property type="project" value="TreeGrafter"/>
</dbReference>
<feature type="domain" description="RAP" evidence="3">
    <location>
        <begin position="544"/>
        <end position="599"/>
    </location>
</feature>
<comment type="subcellular location">
    <subcellularLocation>
        <location evidence="1">Mitochondrion</location>
    </subcellularLocation>
</comment>
<dbReference type="PANTHER" id="PTHR21228:SF1">
    <property type="entry name" value="FAST KINASE DOMAIN-CONTAINING PROTEIN 2, MITOCHONDRIAL"/>
    <property type="match status" value="1"/>
</dbReference>
<dbReference type="GO" id="GO:0044528">
    <property type="term" value="P:regulation of mitochondrial mRNA stability"/>
    <property type="evidence" value="ECO:0007669"/>
    <property type="project" value="InterPro"/>
</dbReference>
<dbReference type="Proteomes" id="UP000261600">
    <property type="component" value="Unplaced"/>
</dbReference>
<keyword evidence="2" id="KW-0496">Mitochondrion</keyword>
<evidence type="ECO:0000256" key="2">
    <source>
        <dbReference type="ARBA" id="ARBA00023128"/>
    </source>
</evidence>
<dbReference type="Ensembl" id="ENSMALT00000015639.1">
    <property type="protein sequence ID" value="ENSMALP00000015326.1"/>
    <property type="gene ID" value="ENSMALG00000010748.1"/>
</dbReference>
<sequence length="618" mass="70046">CIRIALKTPKKKKKINISVKYYSQGGINSDELKEEEEHLFSLLSESTVPAESQSAEAVSEQGQTRYPFWDCLQHCRSPSDVLDLTVQYAPTVRQVSNSLTHMWSTTKVMSEEQRRYELQLMFDHPAFNELLQTAMKVVGLMRVEDLAYSLLSMVKLGVPQRSRVIHTFLRTCQDKLNDFDERSLSVLASTLEHMEDNPNVDALKLVVEFRLPGINSVMALQTMMRMLGKDAPLGLKRKLEAKALSMTDQFSLPNTHYMISTMASMGFYSRPILDVCSKKITENLHGTPFSRLYSVLQSCTELHYRNMDLLTGIADYVLSTLDVWTKKQVLLFLSVFESLAFCPTALMEAFAEWIIANPDVLTLKDLLCVLRVYSSLNYDLQNHRQLFLDSLSQALDTYLPKMTGSELLKSVYWLCLLGHFPSAPLEQLLRSSTLDQFGSTGKTVNSHRHNLDLCLRLDRPPLPRPLTVLPSVLGDPVSFKSPPPWLLESLHSMLRDQADITLQEMVVVENFYLIDCVITKPLPNQTSATEATDKRLFWCSRIAVICAPRSGFCCGTNPRGPLAVKIRHLKILGYSPVLVTQKELQSVSEEKRMEFLRGLLFPEQHRSDIGTPLEQLGS</sequence>
<organism evidence="4 5">
    <name type="scientific">Monopterus albus</name>
    <name type="common">Swamp eel</name>
    <dbReference type="NCBI Taxonomy" id="43700"/>
    <lineage>
        <taxon>Eukaryota</taxon>
        <taxon>Metazoa</taxon>
        <taxon>Chordata</taxon>
        <taxon>Craniata</taxon>
        <taxon>Vertebrata</taxon>
        <taxon>Euteleostomi</taxon>
        <taxon>Actinopterygii</taxon>
        <taxon>Neopterygii</taxon>
        <taxon>Teleostei</taxon>
        <taxon>Neoteleostei</taxon>
        <taxon>Acanthomorphata</taxon>
        <taxon>Anabantaria</taxon>
        <taxon>Synbranchiformes</taxon>
        <taxon>Synbranchidae</taxon>
        <taxon>Monopterus</taxon>
    </lineage>
</organism>
<dbReference type="Pfam" id="PF06743">
    <property type="entry name" value="FAST_1"/>
    <property type="match status" value="1"/>
</dbReference>
<dbReference type="InterPro" id="IPR050870">
    <property type="entry name" value="FAST_kinase"/>
</dbReference>
<accession>A0A3Q3QLP3</accession>
<reference evidence="4" key="2">
    <citation type="submission" date="2025-09" db="UniProtKB">
        <authorList>
            <consortium name="Ensembl"/>
        </authorList>
    </citation>
    <scope>IDENTIFICATION</scope>
</reference>
<dbReference type="STRING" id="43700.ENSMALP00000015326"/>
<keyword evidence="5" id="KW-1185">Reference proteome</keyword>
<evidence type="ECO:0000313" key="4">
    <source>
        <dbReference type="Ensembl" id="ENSMALP00000015326.1"/>
    </source>
</evidence>
<dbReference type="PANTHER" id="PTHR21228">
    <property type="entry name" value="FAST LEU-RICH DOMAIN-CONTAINING"/>
    <property type="match status" value="1"/>
</dbReference>
<dbReference type="GO" id="GO:0000963">
    <property type="term" value="P:mitochondrial RNA processing"/>
    <property type="evidence" value="ECO:0007669"/>
    <property type="project" value="TreeGrafter"/>
</dbReference>